<comment type="caution">
    <text evidence="2">The sequence shown here is derived from an EMBL/GenBank/DDBJ whole genome shotgun (WGS) entry which is preliminary data.</text>
</comment>
<dbReference type="EMBL" id="REFY01000008">
    <property type="protein sequence ID" value="RQG86158.1"/>
    <property type="molecule type" value="Genomic_DNA"/>
</dbReference>
<gene>
    <name evidence="2" type="ORF">EA462_16940</name>
</gene>
<evidence type="ECO:0000313" key="3">
    <source>
        <dbReference type="Proteomes" id="UP000273828"/>
    </source>
</evidence>
<protein>
    <recommendedName>
        <fullName evidence="4">MYXO-CTERM domain-containing protein</fullName>
    </recommendedName>
</protein>
<feature type="region of interest" description="Disordered" evidence="1">
    <location>
        <begin position="140"/>
        <end position="186"/>
    </location>
</feature>
<dbReference type="AlphaFoldDB" id="A0A3N6LXZ7"/>
<dbReference type="OrthoDB" id="206502at2157"/>
<dbReference type="Proteomes" id="UP000273828">
    <property type="component" value="Unassembled WGS sequence"/>
</dbReference>
<proteinExistence type="predicted"/>
<sequence length="186" mass="19841">MPETEQQDKTLSELVVKEAIGKGLDTPLRESILEAVDESEAGGSDSRVPLAGALFGLGAAVGFLAGRHSPSLEETPLEDLDETELIDVDESDDERPLEVGSEETDEAEEEGSSSRLARLVLVLGAIAGIALLRRRLGDDEDDWEPIEEFEPATSIDADEGAEATDENEADADDSDDLESDLGADDE</sequence>
<feature type="compositionally biased region" description="Acidic residues" evidence="1">
    <location>
        <begin position="75"/>
        <end position="111"/>
    </location>
</feature>
<evidence type="ECO:0008006" key="4">
    <source>
        <dbReference type="Google" id="ProtNLM"/>
    </source>
</evidence>
<dbReference type="RefSeq" id="WP_124179720.1">
    <property type="nucleotide sequence ID" value="NZ_REFY01000008.1"/>
</dbReference>
<reference evidence="2 3" key="1">
    <citation type="submission" date="2018-10" db="EMBL/GenBank/DDBJ databases">
        <title>Natrarchaeobius chitinivorans gen. nov., sp. nov., and Natrarchaeobius haloalkaliphilus sp. nov., alkaliphilic, chitin-utilizing haloarchaea from hypersaline alkaline lakes.</title>
        <authorList>
            <person name="Sorokin D.Y."/>
            <person name="Elcheninov A.G."/>
            <person name="Kostrikina N.A."/>
            <person name="Bale N.J."/>
            <person name="Sinninghe Damste J.S."/>
            <person name="Khijniak T.V."/>
            <person name="Kublanov I.V."/>
            <person name="Toshchakov S.V."/>
        </authorList>
    </citation>
    <scope>NUCLEOTIDE SEQUENCE [LARGE SCALE GENOMIC DNA]</scope>
    <source>
        <strain evidence="2 3">AArcht-Sl</strain>
    </source>
</reference>
<name>A0A3N6LXZ7_9EURY</name>
<organism evidence="2 3">
    <name type="scientific">Natrarchaeobius halalkaliphilus</name>
    <dbReference type="NCBI Taxonomy" id="1679091"/>
    <lineage>
        <taxon>Archaea</taxon>
        <taxon>Methanobacteriati</taxon>
        <taxon>Methanobacteriota</taxon>
        <taxon>Stenosarchaea group</taxon>
        <taxon>Halobacteria</taxon>
        <taxon>Halobacteriales</taxon>
        <taxon>Natrialbaceae</taxon>
        <taxon>Natrarchaeobius</taxon>
    </lineage>
</organism>
<keyword evidence="3" id="KW-1185">Reference proteome</keyword>
<evidence type="ECO:0000313" key="2">
    <source>
        <dbReference type="EMBL" id="RQG86158.1"/>
    </source>
</evidence>
<accession>A0A3N6LXZ7</accession>
<feature type="region of interest" description="Disordered" evidence="1">
    <location>
        <begin position="70"/>
        <end position="114"/>
    </location>
</feature>
<evidence type="ECO:0000256" key="1">
    <source>
        <dbReference type="SAM" id="MobiDB-lite"/>
    </source>
</evidence>